<dbReference type="Proteomes" id="UP000069205">
    <property type="component" value="Chromosome"/>
</dbReference>
<keyword evidence="1" id="KW-0472">Membrane</keyword>
<keyword evidence="1" id="KW-1133">Transmembrane helix</keyword>
<name>A0A0K2GB31_NITMO</name>
<dbReference type="KEGG" id="nmv:NITMOv2_1370"/>
<gene>
    <name evidence="2" type="ORF">NITMOv2_1370</name>
</gene>
<dbReference type="PATRIC" id="fig|42253.5.peg.1341"/>
<accession>A0A0K2GB31</accession>
<feature type="transmembrane region" description="Helical" evidence="1">
    <location>
        <begin position="6"/>
        <end position="25"/>
    </location>
</feature>
<organism evidence="2 3">
    <name type="scientific">Nitrospira moscoviensis</name>
    <dbReference type="NCBI Taxonomy" id="42253"/>
    <lineage>
        <taxon>Bacteria</taxon>
        <taxon>Pseudomonadati</taxon>
        <taxon>Nitrospirota</taxon>
        <taxon>Nitrospiria</taxon>
        <taxon>Nitrospirales</taxon>
        <taxon>Nitrospiraceae</taxon>
        <taxon>Nitrospira</taxon>
    </lineage>
</organism>
<sequence>MNSLAIYGVFASAVATLLAALVALFREEIRTKWYRPVLTARIRLSPPDCHKTQQTTNNPIAQLAQRGDCYYFRIWVQNEGRQRAEKVQVFVSRLQKKHADGFFKDVDSFLPMNLRWSHTSPPEIFTEGISPGMGKHCDFGHIIEPNFRNSLMQPVPSGSSQGRTILELDLEVEPNTLSHLIVEGDYRLYVKVAAANCPPTEKCWEVNLTGKWFTDESKMFAEGIGITALKVQ</sequence>
<dbReference type="EMBL" id="CP011801">
    <property type="protein sequence ID" value="ALA57797.1"/>
    <property type="molecule type" value="Genomic_DNA"/>
</dbReference>
<dbReference type="RefSeq" id="WP_145976196.1">
    <property type="nucleotide sequence ID" value="NZ_CP011801.1"/>
</dbReference>
<proteinExistence type="predicted"/>
<keyword evidence="1" id="KW-0812">Transmembrane</keyword>
<dbReference type="OrthoDB" id="9877182at2"/>
<dbReference type="AlphaFoldDB" id="A0A0K2GB31"/>
<dbReference type="STRING" id="42253.NITMOv2_1370"/>
<evidence type="ECO:0000256" key="1">
    <source>
        <dbReference type="SAM" id="Phobius"/>
    </source>
</evidence>
<protein>
    <submittedName>
        <fullName evidence="2">Uncharacterized protein</fullName>
    </submittedName>
</protein>
<evidence type="ECO:0000313" key="2">
    <source>
        <dbReference type="EMBL" id="ALA57797.1"/>
    </source>
</evidence>
<keyword evidence="3" id="KW-1185">Reference proteome</keyword>
<reference evidence="2 3" key="1">
    <citation type="journal article" date="2015" name="Proc. Natl. Acad. Sci. U.S.A.">
        <title>Expanded metabolic versatility of ubiquitous nitrite-oxidizing bacteria from the genus Nitrospira.</title>
        <authorList>
            <person name="Koch H."/>
            <person name="Lucker S."/>
            <person name="Albertsen M."/>
            <person name="Kitzinger K."/>
            <person name="Herbold C."/>
            <person name="Spieck E."/>
            <person name="Nielsen P.H."/>
            <person name="Wagner M."/>
            <person name="Daims H."/>
        </authorList>
    </citation>
    <scope>NUCLEOTIDE SEQUENCE [LARGE SCALE GENOMIC DNA]</scope>
    <source>
        <strain evidence="2 3">NSP M-1</strain>
    </source>
</reference>
<evidence type="ECO:0000313" key="3">
    <source>
        <dbReference type="Proteomes" id="UP000069205"/>
    </source>
</evidence>